<evidence type="ECO:0000256" key="6">
    <source>
        <dbReference type="ARBA" id="ARBA00023306"/>
    </source>
</evidence>
<dbReference type="Proteomes" id="UP001381693">
    <property type="component" value="Unassembled WGS sequence"/>
</dbReference>
<evidence type="ECO:0000256" key="3">
    <source>
        <dbReference type="ARBA" id="ARBA00022618"/>
    </source>
</evidence>
<evidence type="ECO:0000259" key="9">
    <source>
        <dbReference type="Pfam" id="PF24567"/>
    </source>
</evidence>
<protein>
    <submittedName>
        <fullName evidence="10">Ankyrin repeats protein</fullName>
    </submittedName>
</protein>
<keyword evidence="6" id="KW-0131">Cell cycle</keyword>
<dbReference type="Pfam" id="PF00023">
    <property type="entry name" value="Ank"/>
    <property type="match status" value="1"/>
</dbReference>
<dbReference type="InterPro" id="IPR011320">
    <property type="entry name" value="RNase_H1_N"/>
</dbReference>
<comment type="caution">
    <text evidence="10">The sequence shown here is derived from an EMBL/GenBank/DDBJ whole genome shotgun (WGS) entry which is preliminary data.</text>
</comment>
<keyword evidence="11" id="KW-1185">Reference proteome</keyword>
<evidence type="ECO:0000256" key="2">
    <source>
        <dbReference type="ARBA" id="ARBA00007597"/>
    </source>
</evidence>
<feature type="domain" description="Ribonuclease H1 N-terminal" evidence="8">
    <location>
        <begin position="56"/>
        <end position="88"/>
    </location>
</feature>
<dbReference type="EMBL" id="JAXCGZ010021208">
    <property type="protein sequence ID" value="KAK7056573.1"/>
    <property type="molecule type" value="Genomic_DNA"/>
</dbReference>
<dbReference type="GO" id="GO:0051721">
    <property type="term" value="F:protein phosphatase 2A binding"/>
    <property type="evidence" value="ECO:0007669"/>
    <property type="project" value="TreeGrafter"/>
</dbReference>
<feature type="domain" description="ANKLE2 third alpha/beta" evidence="9">
    <location>
        <begin position="294"/>
        <end position="417"/>
    </location>
</feature>
<evidence type="ECO:0000256" key="7">
    <source>
        <dbReference type="SAM" id="Coils"/>
    </source>
</evidence>
<comment type="similarity">
    <text evidence="2">Belongs to the ANKLE2 family.</text>
</comment>
<dbReference type="GO" id="GO:0031468">
    <property type="term" value="P:nuclear membrane reassembly"/>
    <property type="evidence" value="ECO:0007669"/>
    <property type="project" value="UniProtKB-ARBA"/>
</dbReference>
<proteinExistence type="inferred from homology"/>
<keyword evidence="4" id="KW-0256">Endoplasmic reticulum</keyword>
<evidence type="ECO:0000256" key="5">
    <source>
        <dbReference type="ARBA" id="ARBA00023043"/>
    </source>
</evidence>
<dbReference type="GO" id="GO:0007399">
    <property type="term" value="P:nervous system development"/>
    <property type="evidence" value="ECO:0007669"/>
    <property type="project" value="UniProtKB-ARBA"/>
</dbReference>
<dbReference type="GO" id="GO:0051301">
    <property type="term" value="P:cell division"/>
    <property type="evidence" value="ECO:0007669"/>
    <property type="project" value="UniProtKB-KW"/>
</dbReference>
<sequence>MSETSNLVGTADLCKLDGTSGIIPAFSTPCKPEPEIYYGLFLPDPSEMPVDQNIEQVYTDKASCLAVMKKYRGSRFKSFSTFEEALQFAEDGPLINLSQSVCGSDEGQCSNLNVEKPSPYRGPKAQDLVKFRKAIERDDMVYFEQCINENPRYLVSSGDTPAILQEGSRYNALHIACRTDRPVFASKVLATISGAQFFQRLYPDDTLESSERRSRYLLDSYLNTPDKGLNETPLHFASKHGSLQCVRVLTSYPDCSKTRRNKYGQLPIDIVCTRSKENSQKLANDIRNLLGDHYYVPLLRGDENCLPPRIGEPWSPVQDLPGLVTEEQQLLACLSPSSSDSPLSPITPTLKVRGFAGPMSPTQAEVFHRRWKDIGILSPTRSVKPRSPSLRFTDQEKGLEKIGRELASSSGCNWNEYWDFLGEFANFSTDKGLGKLERHLKQKYQKLMAEQHNLNTEALQKKLQDVENSNHALDDTDGKNGSRDLDETNISKASQSTMSELCQELEALRLNASLSPQLDSSFKPGISASSKFLQCWKEREGSKRNRNENCAPEKILDPSEEYLSYIYKSIDVAAYRIAEILGDLCRELESSAITNLSVNKAVRTKLKPEILCLRKVLSKCITPDVTLEVDFGFIHILLAFKSTEYVKSNMLPADICVLAETLKIVISNLSFVGVSSSDDDDERLDLGNEERRSDVQHVSCVLRALEKAVTLAYNNCSSNAMFEKNETNLRVHLMQLGDCTCCWDADSKDYQNRLYASTPTTDQKYNKAQSFIHQTLFSNKLRNSDTKIISSSTKVPETIVKQLTYDEDGENVIVASLSVGDGVMCKLEAFEKNRPLQDDNEDNESFATAVSSLVDDLITPDEGLKVFINGAEASKVDADVMASMEGILLDDAKYPHVSQWLHLVQSHSAAQRNSWTTPHHVRGSLQITPAARLFSTCSPTNHHRLWIPSSASRALFRDMTRSPPS</sequence>
<dbReference type="Pfam" id="PF24567">
    <property type="entry name" value="ANKLE2_3rd"/>
    <property type="match status" value="1"/>
</dbReference>
<comment type="subcellular location">
    <subcellularLocation>
        <location evidence="1">Endoplasmic reticulum</location>
    </subcellularLocation>
</comment>
<evidence type="ECO:0000256" key="4">
    <source>
        <dbReference type="ARBA" id="ARBA00022824"/>
    </source>
</evidence>
<reference evidence="10 11" key="1">
    <citation type="submission" date="2023-11" db="EMBL/GenBank/DDBJ databases">
        <title>Halocaridina rubra genome assembly.</title>
        <authorList>
            <person name="Smith C."/>
        </authorList>
    </citation>
    <scope>NUCLEOTIDE SEQUENCE [LARGE SCALE GENOMIC DNA]</scope>
    <source>
        <strain evidence="10">EP-1</strain>
        <tissue evidence="10">Whole</tissue>
    </source>
</reference>
<dbReference type="InterPro" id="IPR036770">
    <property type="entry name" value="Ankyrin_rpt-contain_sf"/>
</dbReference>
<dbReference type="Pfam" id="PF01693">
    <property type="entry name" value="Cauli_VI"/>
    <property type="match status" value="1"/>
</dbReference>
<gene>
    <name evidence="10" type="primary">ANKLE2</name>
    <name evidence="10" type="ORF">SK128_021529</name>
</gene>
<keyword evidence="5" id="KW-0040">ANK repeat</keyword>
<feature type="coiled-coil region" evidence="7">
    <location>
        <begin position="437"/>
        <end position="476"/>
    </location>
</feature>
<evidence type="ECO:0000313" key="11">
    <source>
        <dbReference type="Proteomes" id="UP001381693"/>
    </source>
</evidence>
<dbReference type="InterPro" id="IPR002110">
    <property type="entry name" value="Ankyrin_rpt"/>
</dbReference>
<dbReference type="InterPro" id="IPR056237">
    <property type="entry name" value="ANKLE2_3rd"/>
</dbReference>
<dbReference type="PANTHER" id="PTHR12349">
    <property type="entry name" value="ANKYRIN REPEAT AND LEM DOMAIN-CONTAINING PROTEIN 2"/>
    <property type="match status" value="1"/>
</dbReference>
<accession>A0AAN8ZUU4</accession>
<name>A0AAN8ZUU4_HALRR</name>
<dbReference type="Gene3D" id="1.25.40.20">
    <property type="entry name" value="Ankyrin repeat-containing domain"/>
    <property type="match status" value="1"/>
</dbReference>
<keyword evidence="3" id="KW-0132">Cell division</keyword>
<dbReference type="GO" id="GO:0005783">
    <property type="term" value="C:endoplasmic reticulum"/>
    <property type="evidence" value="ECO:0007669"/>
    <property type="project" value="UniProtKB-SubCell"/>
</dbReference>
<evidence type="ECO:0000259" key="8">
    <source>
        <dbReference type="Pfam" id="PF01693"/>
    </source>
</evidence>
<dbReference type="AlphaFoldDB" id="A0AAN8ZUU4"/>
<organism evidence="10 11">
    <name type="scientific">Halocaridina rubra</name>
    <name type="common">Hawaiian red shrimp</name>
    <dbReference type="NCBI Taxonomy" id="373956"/>
    <lineage>
        <taxon>Eukaryota</taxon>
        <taxon>Metazoa</taxon>
        <taxon>Ecdysozoa</taxon>
        <taxon>Arthropoda</taxon>
        <taxon>Crustacea</taxon>
        <taxon>Multicrustacea</taxon>
        <taxon>Malacostraca</taxon>
        <taxon>Eumalacostraca</taxon>
        <taxon>Eucarida</taxon>
        <taxon>Decapoda</taxon>
        <taxon>Pleocyemata</taxon>
        <taxon>Caridea</taxon>
        <taxon>Atyoidea</taxon>
        <taxon>Atyidae</taxon>
        <taxon>Halocaridina</taxon>
    </lineage>
</organism>
<dbReference type="PANTHER" id="PTHR12349:SF4">
    <property type="entry name" value="ANKYRIN REPEAT AND LEM DOMAIN-CONTAINING PROTEIN 2"/>
    <property type="match status" value="1"/>
</dbReference>
<dbReference type="FunFam" id="1.25.40.20:FF:000072">
    <property type="entry name" value="Ankyrin repeat and LEM domain containing 2"/>
    <property type="match status" value="1"/>
</dbReference>
<evidence type="ECO:0000313" key="10">
    <source>
        <dbReference type="EMBL" id="KAK7056573.1"/>
    </source>
</evidence>
<dbReference type="SUPFAM" id="SSF48403">
    <property type="entry name" value="Ankyrin repeat"/>
    <property type="match status" value="1"/>
</dbReference>
<keyword evidence="7" id="KW-0175">Coiled coil</keyword>
<evidence type="ECO:0000256" key="1">
    <source>
        <dbReference type="ARBA" id="ARBA00004240"/>
    </source>
</evidence>